<dbReference type="eggNOG" id="ENOG502SFP2">
    <property type="taxonomic scope" value="Eukaryota"/>
</dbReference>
<feature type="region of interest" description="Disordered" evidence="1">
    <location>
        <begin position="175"/>
        <end position="203"/>
    </location>
</feature>
<protein>
    <submittedName>
        <fullName evidence="2">Uncharacterized protein</fullName>
    </submittedName>
</protein>
<reference evidence="2 3" key="1">
    <citation type="journal article" date="2004" name="Science">
        <title>The genome of the diatom Thalassiosira pseudonana: ecology, evolution, and metabolism.</title>
        <authorList>
            <person name="Armbrust E.V."/>
            <person name="Berges J.A."/>
            <person name="Bowler C."/>
            <person name="Green B.R."/>
            <person name="Martinez D."/>
            <person name="Putnam N.H."/>
            <person name="Zhou S."/>
            <person name="Allen A.E."/>
            <person name="Apt K.E."/>
            <person name="Bechner M."/>
            <person name="Brzezinski M.A."/>
            <person name="Chaal B.K."/>
            <person name="Chiovitti A."/>
            <person name="Davis A.K."/>
            <person name="Demarest M.S."/>
            <person name="Detter J.C."/>
            <person name="Glavina T."/>
            <person name="Goodstein D."/>
            <person name="Hadi M.Z."/>
            <person name="Hellsten U."/>
            <person name="Hildebrand M."/>
            <person name="Jenkins B.D."/>
            <person name="Jurka J."/>
            <person name="Kapitonov V.V."/>
            <person name="Kroger N."/>
            <person name="Lau W.W."/>
            <person name="Lane T.W."/>
            <person name="Larimer F.W."/>
            <person name="Lippmeier J.C."/>
            <person name="Lucas S."/>
            <person name="Medina M."/>
            <person name="Montsant A."/>
            <person name="Obornik M."/>
            <person name="Parker M.S."/>
            <person name="Palenik B."/>
            <person name="Pazour G.J."/>
            <person name="Richardson P.M."/>
            <person name="Rynearson T.A."/>
            <person name="Saito M.A."/>
            <person name="Schwartz D.C."/>
            <person name="Thamatrakoln K."/>
            <person name="Valentin K."/>
            <person name="Vardi A."/>
            <person name="Wilkerson F.P."/>
            <person name="Rokhsar D.S."/>
        </authorList>
    </citation>
    <scope>NUCLEOTIDE SEQUENCE [LARGE SCALE GENOMIC DNA]</scope>
    <source>
        <strain evidence="2 3">CCMP1335</strain>
    </source>
</reference>
<dbReference type="GeneID" id="7448737"/>
<feature type="region of interest" description="Disordered" evidence="1">
    <location>
        <begin position="18"/>
        <end position="40"/>
    </location>
</feature>
<dbReference type="InParanoid" id="B8BXR1"/>
<dbReference type="KEGG" id="tps:THAPSDRAFT_3418"/>
<evidence type="ECO:0000313" key="3">
    <source>
        <dbReference type="Proteomes" id="UP000001449"/>
    </source>
</evidence>
<dbReference type="RefSeq" id="XP_002288815.1">
    <property type="nucleotide sequence ID" value="XM_002288779.1"/>
</dbReference>
<gene>
    <name evidence="2" type="ORF">THAPSDRAFT_3418</name>
</gene>
<dbReference type="EMBL" id="CM000640">
    <property type="protein sequence ID" value="EED94251.1"/>
    <property type="molecule type" value="Genomic_DNA"/>
</dbReference>
<evidence type="ECO:0000256" key="1">
    <source>
        <dbReference type="SAM" id="MobiDB-lite"/>
    </source>
</evidence>
<dbReference type="OMA" id="APEETMM"/>
<keyword evidence="3" id="KW-1185">Reference proteome</keyword>
<organism evidence="2 3">
    <name type="scientific">Thalassiosira pseudonana</name>
    <name type="common">Marine diatom</name>
    <name type="synonym">Cyclotella nana</name>
    <dbReference type="NCBI Taxonomy" id="35128"/>
    <lineage>
        <taxon>Eukaryota</taxon>
        <taxon>Sar</taxon>
        <taxon>Stramenopiles</taxon>
        <taxon>Ochrophyta</taxon>
        <taxon>Bacillariophyta</taxon>
        <taxon>Coscinodiscophyceae</taxon>
        <taxon>Thalassiosirophycidae</taxon>
        <taxon>Thalassiosirales</taxon>
        <taxon>Thalassiosiraceae</taxon>
        <taxon>Thalassiosira</taxon>
    </lineage>
</organism>
<dbReference type="AlphaFoldDB" id="B8BXR1"/>
<dbReference type="HOGENOM" id="CLU_1002756_0_0_1"/>
<dbReference type="Proteomes" id="UP000001449">
    <property type="component" value="Chromosome 3"/>
</dbReference>
<evidence type="ECO:0000313" key="2">
    <source>
        <dbReference type="EMBL" id="EED94251.1"/>
    </source>
</evidence>
<proteinExistence type="predicted"/>
<accession>B8BXR1</accession>
<sequence length="312" mass="35220">MLRATALLRSNPIKTATAARAVSRAEAPTTQPTATSAPEETMMPWNGWFSSFLKDKMGSENYDKLRKLVLYRPDHYSGFEQMPRPYMKLHISDKDPSLTHQFRHPSPGSQPPVELRATDPSFGNSADDPYNVAYYKRDTGRRLTSDPAAMHRDIEQIKLELLPKDDPRVKEAMEEFEKGPGSSPGNKGVFATGKSDYDPSGLRATMSTNWEATEKSLDENMPDHRTLRLLERRGGEGFVSCSGNVMSLIPRFFPRKTSTHQPHHPRHKQLPTPTWMSKQDEIVAWYEERDLPVAIGGTGFGTVPTHARIARW</sequence>
<dbReference type="PaxDb" id="35128-Thaps3418"/>
<reference evidence="2 3" key="2">
    <citation type="journal article" date="2008" name="Nature">
        <title>The Phaeodactylum genome reveals the evolutionary history of diatom genomes.</title>
        <authorList>
            <person name="Bowler C."/>
            <person name="Allen A.E."/>
            <person name="Badger J.H."/>
            <person name="Grimwood J."/>
            <person name="Jabbari K."/>
            <person name="Kuo A."/>
            <person name="Maheswari U."/>
            <person name="Martens C."/>
            <person name="Maumus F."/>
            <person name="Otillar R.P."/>
            <person name="Rayko E."/>
            <person name="Salamov A."/>
            <person name="Vandepoele K."/>
            <person name="Beszteri B."/>
            <person name="Gruber A."/>
            <person name="Heijde M."/>
            <person name="Katinka M."/>
            <person name="Mock T."/>
            <person name="Valentin K."/>
            <person name="Verret F."/>
            <person name="Berges J.A."/>
            <person name="Brownlee C."/>
            <person name="Cadoret J.P."/>
            <person name="Chiovitti A."/>
            <person name="Choi C.J."/>
            <person name="Coesel S."/>
            <person name="De Martino A."/>
            <person name="Detter J.C."/>
            <person name="Durkin C."/>
            <person name="Falciatore A."/>
            <person name="Fournet J."/>
            <person name="Haruta M."/>
            <person name="Huysman M.J."/>
            <person name="Jenkins B.D."/>
            <person name="Jiroutova K."/>
            <person name="Jorgensen R.E."/>
            <person name="Joubert Y."/>
            <person name="Kaplan A."/>
            <person name="Kroger N."/>
            <person name="Kroth P.G."/>
            <person name="La Roche J."/>
            <person name="Lindquist E."/>
            <person name="Lommer M."/>
            <person name="Martin-Jezequel V."/>
            <person name="Lopez P.J."/>
            <person name="Lucas S."/>
            <person name="Mangogna M."/>
            <person name="McGinnis K."/>
            <person name="Medlin L.K."/>
            <person name="Montsant A."/>
            <person name="Oudot-Le Secq M.P."/>
            <person name="Napoli C."/>
            <person name="Obornik M."/>
            <person name="Parker M.S."/>
            <person name="Petit J.L."/>
            <person name="Porcel B.M."/>
            <person name="Poulsen N."/>
            <person name="Robison M."/>
            <person name="Rychlewski L."/>
            <person name="Rynearson T.A."/>
            <person name="Schmutz J."/>
            <person name="Shapiro H."/>
            <person name="Siaut M."/>
            <person name="Stanley M."/>
            <person name="Sussman M.R."/>
            <person name="Taylor A.R."/>
            <person name="Vardi A."/>
            <person name="von Dassow P."/>
            <person name="Vyverman W."/>
            <person name="Willis A."/>
            <person name="Wyrwicz L.S."/>
            <person name="Rokhsar D.S."/>
            <person name="Weissenbach J."/>
            <person name="Armbrust E.V."/>
            <person name="Green B.R."/>
            <person name="Van de Peer Y."/>
            <person name="Grigoriev I.V."/>
        </authorList>
    </citation>
    <scope>NUCLEOTIDE SEQUENCE [LARGE SCALE GENOMIC DNA]</scope>
    <source>
        <strain evidence="2 3">CCMP1335</strain>
    </source>
</reference>
<name>B8BXR1_THAPS</name>